<comment type="caution">
    <text evidence="2">The sequence shown here is derived from an EMBL/GenBank/DDBJ whole genome shotgun (WGS) entry which is preliminary data.</text>
</comment>
<proteinExistence type="predicted"/>
<dbReference type="EMBL" id="VTEV01000005">
    <property type="protein sequence ID" value="TYS67805.1"/>
    <property type="molecule type" value="Genomic_DNA"/>
</dbReference>
<evidence type="ECO:0000313" key="2">
    <source>
        <dbReference type="EMBL" id="TYS67805.1"/>
    </source>
</evidence>
<feature type="transmembrane region" description="Helical" evidence="1">
    <location>
        <begin position="35"/>
        <end position="57"/>
    </location>
</feature>
<keyword evidence="1" id="KW-0472">Membrane</keyword>
<sequence length="61" mass="7079">MDVMMLGFTIAFFFIGVVVLSFLKSNLPGMKENAQVWFVIGTTVWGIVTIFLVIWWFNVRF</sequence>
<organism evidence="2 3">
    <name type="scientific">Sutcliffiella horikoshii</name>
    <dbReference type="NCBI Taxonomy" id="79883"/>
    <lineage>
        <taxon>Bacteria</taxon>
        <taxon>Bacillati</taxon>
        <taxon>Bacillota</taxon>
        <taxon>Bacilli</taxon>
        <taxon>Bacillales</taxon>
        <taxon>Bacillaceae</taxon>
        <taxon>Sutcliffiella</taxon>
    </lineage>
</organism>
<dbReference type="Proteomes" id="UP000322524">
    <property type="component" value="Unassembled WGS sequence"/>
</dbReference>
<keyword evidence="1" id="KW-0812">Transmembrane</keyword>
<dbReference type="OrthoDB" id="2429101at2"/>
<keyword evidence="1" id="KW-1133">Transmembrane helix</keyword>
<dbReference type="RefSeq" id="WP_148988914.1">
    <property type="nucleotide sequence ID" value="NZ_VTEV01000005.1"/>
</dbReference>
<protein>
    <submittedName>
        <fullName evidence="2">Uncharacterized protein</fullName>
    </submittedName>
</protein>
<dbReference type="AlphaFoldDB" id="A0A5D4SWX3"/>
<reference evidence="2 3" key="1">
    <citation type="submission" date="2019-08" db="EMBL/GenBank/DDBJ databases">
        <title>Bacillus genomes from the desert of Cuatro Cienegas, Coahuila.</title>
        <authorList>
            <person name="Olmedo-Alvarez G."/>
        </authorList>
    </citation>
    <scope>NUCLEOTIDE SEQUENCE [LARGE SCALE GENOMIC DNA]</scope>
    <source>
        <strain evidence="2 3">CH28_1T</strain>
    </source>
</reference>
<evidence type="ECO:0000256" key="1">
    <source>
        <dbReference type="SAM" id="Phobius"/>
    </source>
</evidence>
<name>A0A5D4SWX3_9BACI</name>
<gene>
    <name evidence="2" type="ORF">FZC76_14690</name>
</gene>
<feature type="transmembrane region" description="Helical" evidence="1">
    <location>
        <begin position="6"/>
        <end position="23"/>
    </location>
</feature>
<accession>A0A5D4SWX3</accession>
<evidence type="ECO:0000313" key="3">
    <source>
        <dbReference type="Proteomes" id="UP000322524"/>
    </source>
</evidence>